<dbReference type="AlphaFoldDB" id="A0A4R7JAA5"/>
<dbReference type="InterPro" id="IPR004839">
    <property type="entry name" value="Aminotransferase_I/II_large"/>
</dbReference>
<reference evidence="7 8" key="1">
    <citation type="submission" date="2019-03" db="EMBL/GenBank/DDBJ databases">
        <title>Genomic Encyclopedia of Archaeal and Bacterial Type Strains, Phase II (KMG-II): from individual species to whole genera.</title>
        <authorList>
            <person name="Goeker M."/>
        </authorList>
    </citation>
    <scope>NUCLEOTIDE SEQUENCE [LARGE SCALE GENOMIC DNA]</scope>
    <source>
        <strain evidence="7 8">DSM 24323</strain>
    </source>
</reference>
<dbReference type="InterPro" id="IPR015422">
    <property type="entry name" value="PyrdxlP-dep_Trfase_small"/>
</dbReference>
<dbReference type="Proteomes" id="UP000295371">
    <property type="component" value="Unassembled WGS sequence"/>
</dbReference>
<evidence type="ECO:0000259" key="6">
    <source>
        <dbReference type="Pfam" id="PF00155"/>
    </source>
</evidence>
<organism evidence="7 8">
    <name type="scientific">Naumannella halotolerans</name>
    <dbReference type="NCBI Taxonomy" id="993414"/>
    <lineage>
        <taxon>Bacteria</taxon>
        <taxon>Bacillati</taxon>
        <taxon>Actinomycetota</taxon>
        <taxon>Actinomycetes</taxon>
        <taxon>Propionibacteriales</taxon>
        <taxon>Propionibacteriaceae</taxon>
        <taxon>Naumannella</taxon>
    </lineage>
</organism>
<evidence type="ECO:0000256" key="5">
    <source>
        <dbReference type="ARBA" id="ARBA00037974"/>
    </source>
</evidence>
<keyword evidence="8" id="KW-1185">Reference proteome</keyword>
<dbReference type="InterPro" id="IPR015421">
    <property type="entry name" value="PyrdxlP-dep_Trfase_major"/>
</dbReference>
<gene>
    <name evidence="7" type="ORF">CLV29_0930</name>
</gene>
<comment type="cofactor">
    <cofactor evidence="1">
        <name>pyridoxal 5'-phosphate</name>
        <dbReference type="ChEBI" id="CHEBI:597326"/>
    </cofactor>
</comment>
<evidence type="ECO:0000256" key="3">
    <source>
        <dbReference type="ARBA" id="ARBA00022898"/>
    </source>
</evidence>
<dbReference type="SUPFAM" id="SSF53383">
    <property type="entry name" value="PLP-dependent transferases"/>
    <property type="match status" value="1"/>
</dbReference>
<dbReference type="RefSeq" id="WP_208292750.1">
    <property type="nucleotide sequence ID" value="NZ_SOAW01000001.1"/>
</dbReference>
<dbReference type="InterPro" id="IPR015424">
    <property type="entry name" value="PyrdxlP-dep_Trfase"/>
</dbReference>
<keyword evidence="3" id="KW-0663">Pyridoxal phosphate</keyword>
<dbReference type="GO" id="GO:0030170">
    <property type="term" value="F:pyridoxal phosphate binding"/>
    <property type="evidence" value="ECO:0007669"/>
    <property type="project" value="InterPro"/>
</dbReference>
<comment type="similarity">
    <text evidence="5">Belongs to the class-II pyridoxal-phosphate-dependent aminotransferase family. MalY/PatB cystathionine beta-lyase subfamily.</text>
</comment>
<dbReference type="EC" id="4.4.1.13" evidence="2"/>
<feature type="domain" description="Aminotransferase class I/classII large" evidence="6">
    <location>
        <begin position="39"/>
        <end position="371"/>
    </location>
</feature>
<dbReference type="InterPro" id="IPR051798">
    <property type="entry name" value="Class-II_PLP-Dep_Aminotrans"/>
</dbReference>
<accession>A0A4R7JAA5</accession>
<dbReference type="PANTHER" id="PTHR43525:SF2">
    <property type="entry name" value="CYSTATHIONINE BETA-LYASE-RELATED"/>
    <property type="match status" value="1"/>
</dbReference>
<comment type="caution">
    <text evidence="7">The sequence shown here is derived from an EMBL/GenBank/DDBJ whole genome shotgun (WGS) entry which is preliminary data.</text>
</comment>
<dbReference type="Pfam" id="PF00155">
    <property type="entry name" value="Aminotran_1_2"/>
    <property type="match status" value="1"/>
</dbReference>
<proteinExistence type="inferred from homology"/>
<evidence type="ECO:0000313" key="7">
    <source>
        <dbReference type="EMBL" id="TDT33319.1"/>
    </source>
</evidence>
<sequence>MAIFDVPLSELQQRTSMKWRRFGADILPAWVAEMDCRPAPAVRDALFEAIETGDTGYPEGDVYQRAYADFAARRWNWQFDPADAVIVPDVMQGAARVAELLTAPDSHIVVNNPVYNCFYGYLPWVGRNVLEVPLTADHELDLDALEDAFAGRLGPKPQGYLLCNPHNPTGTQFTAAELGRVAELADTYDVTVISDEIHAPLMAADSGFVPYLSLPGTENAVTVTSASKAWNLAGLKAALAIGGSRSAEALRTLPDEVTHSASHLGLISHAVALTKAEDWLDQVIGEIESNRHLLARLLAERAPQLRYHPGPATYLAWVDCSALGVTNPAAVFRTRGKVALSPGAIFGSGAGQHVRVNVATSPEILTEVVERMVRAIE</sequence>
<name>A0A4R7JAA5_9ACTN</name>
<dbReference type="Gene3D" id="3.90.1150.10">
    <property type="entry name" value="Aspartate Aminotransferase, domain 1"/>
    <property type="match status" value="1"/>
</dbReference>
<evidence type="ECO:0000256" key="2">
    <source>
        <dbReference type="ARBA" id="ARBA00012224"/>
    </source>
</evidence>
<protein>
    <recommendedName>
        <fullName evidence="2">cysteine-S-conjugate beta-lyase</fullName>
        <ecNumber evidence="2">4.4.1.13</ecNumber>
    </recommendedName>
</protein>
<keyword evidence="4 7" id="KW-0456">Lyase</keyword>
<dbReference type="Gene3D" id="3.40.640.10">
    <property type="entry name" value="Type I PLP-dependent aspartate aminotransferase-like (Major domain)"/>
    <property type="match status" value="1"/>
</dbReference>
<evidence type="ECO:0000313" key="8">
    <source>
        <dbReference type="Proteomes" id="UP000295371"/>
    </source>
</evidence>
<dbReference type="GO" id="GO:0047804">
    <property type="term" value="F:cysteine-S-conjugate beta-lyase activity"/>
    <property type="evidence" value="ECO:0007669"/>
    <property type="project" value="UniProtKB-EC"/>
</dbReference>
<evidence type="ECO:0000256" key="1">
    <source>
        <dbReference type="ARBA" id="ARBA00001933"/>
    </source>
</evidence>
<dbReference type="EMBL" id="SOAW01000001">
    <property type="protein sequence ID" value="TDT33319.1"/>
    <property type="molecule type" value="Genomic_DNA"/>
</dbReference>
<dbReference type="PANTHER" id="PTHR43525">
    <property type="entry name" value="PROTEIN MALY"/>
    <property type="match status" value="1"/>
</dbReference>
<evidence type="ECO:0000256" key="4">
    <source>
        <dbReference type="ARBA" id="ARBA00023239"/>
    </source>
</evidence>
<dbReference type="CDD" id="cd00609">
    <property type="entry name" value="AAT_like"/>
    <property type="match status" value="1"/>
</dbReference>